<evidence type="ECO:0000313" key="3">
    <source>
        <dbReference type="Proteomes" id="UP000443353"/>
    </source>
</evidence>
<keyword evidence="3" id="KW-1185">Reference proteome</keyword>
<organism evidence="2 3">
    <name type="scientific">Massilia cellulosiltytica</name>
    <dbReference type="NCBI Taxonomy" id="2683234"/>
    <lineage>
        <taxon>Bacteria</taxon>
        <taxon>Pseudomonadati</taxon>
        <taxon>Pseudomonadota</taxon>
        <taxon>Betaproteobacteria</taxon>
        <taxon>Burkholderiales</taxon>
        <taxon>Oxalobacteraceae</taxon>
        <taxon>Telluria group</taxon>
        <taxon>Massilia</taxon>
    </lineage>
</organism>
<name>A0A7X3KBH0_9BURK</name>
<feature type="transmembrane region" description="Helical" evidence="1">
    <location>
        <begin position="250"/>
        <end position="271"/>
    </location>
</feature>
<evidence type="ECO:0000313" key="2">
    <source>
        <dbReference type="EMBL" id="MVW64066.1"/>
    </source>
</evidence>
<dbReference type="InterPro" id="IPR022134">
    <property type="entry name" value="DUF3667"/>
</dbReference>
<sequence>MTNGTNVVNTPAHLHHTASDCPNCNAVVSGNFCHECGQETVLHPPSTREFLHEFIGHYVALEGKLWKSLLLLLFRPGQLTLEYINGRRVRYIQPLRLYLTFSLIFFAVAKYGGHDQVPAPAGQGHAPVAAHGQADKQGGLMREDAPGEIAEGTVDLRKSIGSVNAHWGEQADRFARMAPAERDKVMRTAFGSYVPYAVFLMMPLFALYLKILYLGSGRRYGEHLLFALHVNAFAFLALTLLMVVPDIVGIVSFVLWAWLLLYTPVAMRRVYGGSRLVTGVRWLVLMALHVTGVGVAIGAAFAFGILH</sequence>
<comment type="caution">
    <text evidence="2">The sequence shown here is derived from an EMBL/GenBank/DDBJ whole genome shotgun (WGS) entry which is preliminary data.</text>
</comment>
<evidence type="ECO:0000256" key="1">
    <source>
        <dbReference type="SAM" id="Phobius"/>
    </source>
</evidence>
<keyword evidence="1" id="KW-1133">Transmembrane helix</keyword>
<feature type="transmembrane region" description="Helical" evidence="1">
    <location>
        <begin position="193"/>
        <end position="212"/>
    </location>
</feature>
<dbReference type="Pfam" id="PF12412">
    <property type="entry name" value="DUF3667"/>
    <property type="match status" value="1"/>
</dbReference>
<proteinExistence type="predicted"/>
<accession>A0A7X3KBH0</accession>
<reference evidence="2 3" key="1">
    <citation type="submission" date="2019-12" db="EMBL/GenBank/DDBJ databases">
        <authorList>
            <person name="Li C."/>
            <person name="Zhao J."/>
        </authorList>
    </citation>
    <scope>NUCLEOTIDE SEQUENCE [LARGE SCALE GENOMIC DNA]</scope>
    <source>
        <strain evidence="2 3">NEAU-DD11</strain>
    </source>
</reference>
<keyword evidence="1" id="KW-0472">Membrane</keyword>
<keyword evidence="1" id="KW-0812">Transmembrane</keyword>
<protein>
    <submittedName>
        <fullName evidence="2">DUF3667 domain-containing protein</fullName>
    </submittedName>
</protein>
<feature type="transmembrane region" description="Helical" evidence="1">
    <location>
        <begin position="283"/>
        <end position="306"/>
    </location>
</feature>
<dbReference type="Proteomes" id="UP000443353">
    <property type="component" value="Unassembled WGS sequence"/>
</dbReference>
<gene>
    <name evidence="2" type="ORF">GPY61_29465</name>
</gene>
<dbReference type="EMBL" id="WSES01000011">
    <property type="protein sequence ID" value="MVW64066.1"/>
    <property type="molecule type" value="Genomic_DNA"/>
</dbReference>
<dbReference type="AlphaFoldDB" id="A0A7X3KBH0"/>